<keyword evidence="1" id="KW-0732">Signal</keyword>
<protein>
    <submittedName>
        <fullName evidence="3">Protein of uncharacterized function (DUF3347)</fullName>
    </submittedName>
</protein>
<feature type="signal peptide" evidence="1">
    <location>
        <begin position="1"/>
        <end position="34"/>
    </location>
</feature>
<gene>
    <name evidence="3" type="ORF">NCTC13532_00378</name>
</gene>
<reference evidence="3 4" key="1">
    <citation type="submission" date="2018-06" db="EMBL/GenBank/DDBJ databases">
        <authorList>
            <consortium name="Pathogen Informatics"/>
            <person name="Doyle S."/>
        </authorList>
    </citation>
    <scope>NUCLEOTIDE SEQUENCE [LARGE SCALE GENOMIC DNA]</scope>
    <source>
        <strain evidence="3 4">NCTC13532</strain>
    </source>
</reference>
<feature type="domain" description="DUF3347" evidence="2">
    <location>
        <begin position="45"/>
        <end position="129"/>
    </location>
</feature>
<dbReference type="InterPro" id="IPR021782">
    <property type="entry name" value="DUF3347"/>
</dbReference>
<dbReference type="AlphaFoldDB" id="A0A381FAM2"/>
<dbReference type="STRING" id="254.SAMN05421682_102213"/>
<evidence type="ECO:0000313" key="3">
    <source>
        <dbReference type="EMBL" id="SUX43587.1"/>
    </source>
</evidence>
<evidence type="ECO:0000313" key="4">
    <source>
        <dbReference type="Proteomes" id="UP000254282"/>
    </source>
</evidence>
<feature type="chain" id="PRO_5016699128" evidence="1">
    <location>
        <begin position="35"/>
        <end position="171"/>
    </location>
</feature>
<name>A0A381FAM2_9FLAO</name>
<organism evidence="3 4">
    <name type="scientific">Chryseobacterium indoltheticum</name>
    <dbReference type="NCBI Taxonomy" id="254"/>
    <lineage>
        <taxon>Bacteria</taxon>
        <taxon>Pseudomonadati</taxon>
        <taxon>Bacteroidota</taxon>
        <taxon>Flavobacteriia</taxon>
        <taxon>Flavobacteriales</taxon>
        <taxon>Weeksellaceae</taxon>
        <taxon>Chryseobacterium group</taxon>
        <taxon>Chryseobacterium</taxon>
    </lineage>
</organism>
<evidence type="ECO:0000259" key="2">
    <source>
        <dbReference type="Pfam" id="PF11827"/>
    </source>
</evidence>
<evidence type="ECO:0000256" key="1">
    <source>
        <dbReference type="SAM" id="SignalP"/>
    </source>
</evidence>
<accession>A0A381FAM2</accession>
<dbReference type="Proteomes" id="UP000254282">
    <property type="component" value="Unassembled WGS sequence"/>
</dbReference>
<dbReference type="Pfam" id="PF11827">
    <property type="entry name" value="DUF3347"/>
    <property type="match status" value="1"/>
</dbReference>
<proteinExistence type="predicted"/>
<sequence length="171" mass="19257">MHSWHLKNHNFEIKMKKYIITFLFSVFALLSANAQTKTNPQLSKLYKNYISVKSALASDDFKKTSIAAGEFLKTTSLLNAKSLDAKKLNALKSDAKIISSAKNIDAQRKPFYRLSEVMIAVATENKISEKTIFVQYCPMAEGSWLSNEKQIINPYYGSSMLKCGSVKSEIK</sequence>
<dbReference type="EMBL" id="UFVR01000004">
    <property type="protein sequence ID" value="SUX43587.1"/>
    <property type="molecule type" value="Genomic_DNA"/>
</dbReference>